<sequence>MPNKKSRHSIRYKNHDYSAGGSYFITICSINRENIFGEIVNQEMNLSYLGSIIEKEWLNIPNRFSSVVIDTFQIMPNHLHAIIHIENSEINKDEAILKSPKHTLLGNIIGSFKSLVFYSYYKHLKDNHLIQQQSAKVWQRNYWEHIIRFENELHKCQQYIITNPQRWSEDADNLEKLLLRMEEKKSP</sequence>
<dbReference type="Proteomes" id="UP001303899">
    <property type="component" value="Unassembled WGS sequence"/>
</dbReference>
<dbReference type="PANTHER" id="PTHR36966">
    <property type="entry name" value="REP-ASSOCIATED TYROSINE TRANSPOSASE"/>
    <property type="match status" value="1"/>
</dbReference>
<accession>A0ABU5S0I4</accession>
<evidence type="ECO:0000313" key="3">
    <source>
        <dbReference type="Proteomes" id="UP001303899"/>
    </source>
</evidence>
<protein>
    <recommendedName>
        <fullName evidence="1">Transposase IS200-like domain-containing protein</fullName>
    </recommendedName>
</protein>
<evidence type="ECO:0000259" key="1">
    <source>
        <dbReference type="SMART" id="SM01321"/>
    </source>
</evidence>
<comment type="caution">
    <text evidence="2">The sequence shown here is derived from an EMBL/GenBank/DDBJ whole genome shotgun (WGS) entry which is preliminary data.</text>
</comment>
<dbReference type="InterPro" id="IPR052715">
    <property type="entry name" value="RAYT_transposase"/>
</dbReference>
<dbReference type="InterPro" id="IPR002686">
    <property type="entry name" value="Transposase_17"/>
</dbReference>
<name>A0ABU5S0I4_9BACT</name>
<dbReference type="RefSeq" id="WP_323326002.1">
    <property type="nucleotide sequence ID" value="NZ_JAYGIL010000003.1"/>
</dbReference>
<organism evidence="2 3">
    <name type="scientific">Arcicella gelida</name>
    <dbReference type="NCBI Taxonomy" id="2984195"/>
    <lineage>
        <taxon>Bacteria</taxon>
        <taxon>Pseudomonadati</taxon>
        <taxon>Bacteroidota</taxon>
        <taxon>Cytophagia</taxon>
        <taxon>Cytophagales</taxon>
        <taxon>Flectobacillaceae</taxon>
        <taxon>Arcicella</taxon>
    </lineage>
</organism>
<dbReference type="InterPro" id="IPR036515">
    <property type="entry name" value="Transposase_17_sf"/>
</dbReference>
<proteinExistence type="predicted"/>
<dbReference type="SUPFAM" id="SSF143422">
    <property type="entry name" value="Transposase IS200-like"/>
    <property type="match status" value="1"/>
</dbReference>
<dbReference type="SMART" id="SM01321">
    <property type="entry name" value="Y1_Tnp"/>
    <property type="match status" value="1"/>
</dbReference>
<evidence type="ECO:0000313" key="2">
    <source>
        <dbReference type="EMBL" id="MEA5401930.1"/>
    </source>
</evidence>
<dbReference type="EMBL" id="JAYGIL010000003">
    <property type="protein sequence ID" value="MEA5401930.1"/>
    <property type="molecule type" value="Genomic_DNA"/>
</dbReference>
<feature type="domain" description="Transposase IS200-like" evidence="1">
    <location>
        <begin position="18"/>
        <end position="163"/>
    </location>
</feature>
<dbReference type="PANTHER" id="PTHR36966:SF1">
    <property type="entry name" value="REP-ASSOCIATED TYROSINE TRANSPOSASE"/>
    <property type="match status" value="1"/>
</dbReference>
<dbReference type="Gene3D" id="3.30.70.1290">
    <property type="entry name" value="Transposase IS200-like"/>
    <property type="match status" value="1"/>
</dbReference>
<keyword evidence="3" id="KW-1185">Reference proteome</keyword>
<gene>
    <name evidence="2" type="ORF">VB776_03310</name>
</gene>
<reference evidence="2 3" key="1">
    <citation type="submission" date="2023-12" db="EMBL/GenBank/DDBJ databases">
        <title>Novel species of the genus Arcicella isolated from rivers.</title>
        <authorList>
            <person name="Lu H."/>
        </authorList>
    </citation>
    <scope>NUCLEOTIDE SEQUENCE [LARGE SCALE GENOMIC DNA]</scope>
    <source>
        <strain evidence="2 3">DC2W</strain>
    </source>
</reference>